<dbReference type="Proteomes" id="UP000515728">
    <property type="component" value="Chromosome"/>
</dbReference>
<keyword evidence="3" id="KW-0813">Transport</keyword>
<dbReference type="InterPro" id="IPR002491">
    <property type="entry name" value="ABC_transptr_periplasmic_BD"/>
</dbReference>
<feature type="domain" description="Fe/B12 periplasmic-binding" evidence="5">
    <location>
        <begin position="64"/>
        <end position="318"/>
    </location>
</feature>
<dbReference type="KEGG" id="ppel:H6H00_17625"/>
<evidence type="ECO:0000313" key="7">
    <source>
        <dbReference type="Proteomes" id="UP000515728"/>
    </source>
</evidence>
<dbReference type="InterPro" id="IPR051313">
    <property type="entry name" value="Bact_iron-sidero_bind"/>
</dbReference>
<dbReference type="PROSITE" id="PS51318">
    <property type="entry name" value="TAT"/>
    <property type="match status" value="1"/>
</dbReference>
<dbReference type="PANTHER" id="PTHR30532">
    <property type="entry name" value="IRON III DICITRATE-BINDING PERIPLASMIC PROTEIN"/>
    <property type="match status" value="1"/>
</dbReference>
<dbReference type="Pfam" id="PF01497">
    <property type="entry name" value="Peripla_BP_2"/>
    <property type="match status" value="1"/>
</dbReference>
<dbReference type="AlphaFoldDB" id="A0A7G7MBC9"/>
<dbReference type="PROSITE" id="PS50983">
    <property type="entry name" value="FE_B12_PBP"/>
    <property type="match status" value="1"/>
</dbReference>
<comment type="subcellular location">
    <subcellularLocation>
        <location evidence="1">Cell envelope</location>
    </subcellularLocation>
</comment>
<dbReference type="EMBL" id="CP060131">
    <property type="protein sequence ID" value="QNG50090.1"/>
    <property type="molecule type" value="Genomic_DNA"/>
</dbReference>
<dbReference type="InterPro" id="IPR006311">
    <property type="entry name" value="TAT_signal"/>
</dbReference>
<dbReference type="RefSeq" id="WP_185716852.1">
    <property type="nucleotide sequence ID" value="NZ_BAAAWI010000001.1"/>
</dbReference>
<dbReference type="NCBIfam" id="TIGR01409">
    <property type="entry name" value="TAT_signal_seq"/>
    <property type="match status" value="1"/>
</dbReference>
<dbReference type="Gene3D" id="3.40.50.1980">
    <property type="entry name" value="Nitrogenase molybdenum iron protein domain"/>
    <property type="match status" value="2"/>
</dbReference>
<reference evidence="6 7" key="1">
    <citation type="submission" date="2020-08" db="EMBL/GenBank/DDBJ databases">
        <authorList>
            <person name="Mo P."/>
        </authorList>
    </citation>
    <scope>NUCLEOTIDE SEQUENCE [LARGE SCALE GENOMIC DNA]</scope>
    <source>
        <strain evidence="6 7">CGMCC 4.1532</strain>
    </source>
</reference>
<sequence length="318" mass="33164">MPLALLPRPVDDATRRRFLGLLGAAGLVTACAPAPATGPVEPGFPRTVTTPDDGPVVLDRAPRRIVVMNGNRVVPFLAPFLTAEYEIVGYGGEATPEEYPWIAEQLAGGPAFGIADGVPVEAIAALEPDLILANGDLGDYWEPARAVAPLVQLPETDLRATVTLLGEVFGAPDTARRVIGEVDAQITAARRATPVTAAVLLSYQDDGTVNFRVPGAELPNFLAELNVRVADSPTAVDGYEDVSLELASARLDVDVVIIGHAGDELQAALLADPVFSAIPVIAQGRCVVLTAQQNAAGFPVTPPTVPVLLDALAPVLEL</sequence>
<name>A0A7G7MBC9_9PSEU</name>
<evidence type="ECO:0000256" key="1">
    <source>
        <dbReference type="ARBA" id="ARBA00004196"/>
    </source>
</evidence>
<dbReference type="GO" id="GO:1901678">
    <property type="term" value="P:iron coordination entity transport"/>
    <property type="evidence" value="ECO:0007669"/>
    <property type="project" value="UniProtKB-ARBA"/>
</dbReference>
<protein>
    <submittedName>
        <fullName evidence="6">ABC transporter substrate-binding protein</fullName>
    </submittedName>
</protein>
<evidence type="ECO:0000259" key="5">
    <source>
        <dbReference type="PROSITE" id="PS50983"/>
    </source>
</evidence>
<dbReference type="InterPro" id="IPR019546">
    <property type="entry name" value="TAT_signal_bac_arc"/>
</dbReference>
<dbReference type="PANTHER" id="PTHR30532:SF24">
    <property type="entry name" value="FERRIC ENTEROBACTIN-BINDING PERIPLASMIC PROTEIN FEPB"/>
    <property type="match status" value="1"/>
</dbReference>
<evidence type="ECO:0000256" key="3">
    <source>
        <dbReference type="ARBA" id="ARBA00022448"/>
    </source>
</evidence>
<dbReference type="GO" id="GO:0030288">
    <property type="term" value="C:outer membrane-bounded periplasmic space"/>
    <property type="evidence" value="ECO:0007669"/>
    <property type="project" value="TreeGrafter"/>
</dbReference>
<keyword evidence="4" id="KW-0732">Signal</keyword>
<proteinExistence type="inferred from homology"/>
<accession>A0A7G7MBC9</accession>
<evidence type="ECO:0000256" key="2">
    <source>
        <dbReference type="ARBA" id="ARBA00008814"/>
    </source>
</evidence>
<dbReference type="SUPFAM" id="SSF53807">
    <property type="entry name" value="Helical backbone' metal receptor"/>
    <property type="match status" value="1"/>
</dbReference>
<evidence type="ECO:0000313" key="6">
    <source>
        <dbReference type="EMBL" id="QNG50090.1"/>
    </source>
</evidence>
<keyword evidence="7" id="KW-1185">Reference proteome</keyword>
<comment type="similarity">
    <text evidence="2">Belongs to the bacterial solute-binding protein 8 family.</text>
</comment>
<evidence type="ECO:0000256" key="4">
    <source>
        <dbReference type="ARBA" id="ARBA00022729"/>
    </source>
</evidence>
<organism evidence="6 7">
    <name type="scientific">Pseudonocardia petroleophila</name>
    <dbReference type="NCBI Taxonomy" id="37331"/>
    <lineage>
        <taxon>Bacteria</taxon>
        <taxon>Bacillati</taxon>
        <taxon>Actinomycetota</taxon>
        <taxon>Actinomycetes</taxon>
        <taxon>Pseudonocardiales</taxon>
        <taxon>Pseudonocardiaceae</taxon>
        <taxon>Pseudonocardia</taxon>
    </lineage>
</organism>
<gene>
    <name evidence="6" type="ORF">H6H00_17625</name>
</gene>